<evidence type="ECO:0000313" key="2">
    <source>
        <dbReference type="EMBL" id="NHN26096.1"/>
    </source>
</evidence>
<name>A0ABX0IVJ0_9FLAO</name>
<accession>A0ABX0IVJ0</accession>
<feature type="compositionally biased region" description="Polar residues" evidence="1">
    <location>
        <begin position="107"/>
        <end position="120"/>
    </location>
</feature>
<sequence length="120" mass="13370">MGLSNFLNSLFGKAKVTADETIDKAAEFAAEAKVSLEDLAESASKKIDELHLSEKTEDFIKSAKEKLDEASEWADEKSQQAREAFEDIIEKVEEKIEELKKDKKNTSSDATSSEENQNPV</sequence>
<dbReference type="SUPFAM" id="SSF58113">
    <property type="entry name" value="Apolipoprotein A-I"/>
    <property type="match status" value="1"/>
</dbReference>
<dbReference type="RefSeq" id="WP_140962426.1">
    <property type="nucleotide sequence ID" value="NZ_VEVQ02000006.1"/>
</dbReference>
<reference evidence="2" key="1">
    <citation type="submission" date="2019-05" db="EMBL/GenBank/DDBJ databases">
        <authorList>
            <person name="Lianzixin W."/>
        </authorList>
    </citation>
    <scope>NUCLEOTIDE SEQUENCE</scope>
    <source>
        <strain evidence="2">EC11</strain>
    </source>
</reference>
<evidence type="ECO:0008006" key="4">
    <source>
        <dbReference type="Google" id="ProtNLM"/>
    </source>
</evidence>
<evidence type="ECO:0000313" key="3">
    <source>
        <dbReference type="Proteomes" id="UP000817854"/>
    </source>
</evidence>
<evidence type="ECO:0000256" key="1">
    <source>
        <dbReference type="SAM" id="MobiDB-lite"/>
    </source>
</evidence>
<comment type="caution">
    <text evidence="2">The sequence shown here is derived from an EMBL/GenBank/DDBJ whole genome shotgun (WGS) entry which is preliminary data.</text>
</comment>
<proteinExistence type="predicted"/>
<dbReference type="EMBL" id="VEVQ02000006">
    <property type="protein sequence ID" value="NHN26096.1"/>
    <property type="molecule type" value="Genomic_DNA"/>
</dbReference>
<feature type="region of interest" description="Disordered" evidence="1">
    <location>
        <begin position="99"/>
        <end position="120"/>
    </location>
</feature>
<reference evidence="2" key="2">
    <citation type="submission" date="2020-02" db="EMBL/GenBank/DDBJ databases">
        <title>Flavobacterium profundi sp. nov., isolated from a deep-sea seamount.</title>
        <authorList>
            <person name="Zhang D.-C."/>
        </authorList>
    </citation>
    <scope>NUCLEOTIDE SEQUENCE</scope>
    <source>
        <strain evidence="2">EC11</strain>
    </source>
</reference>
<dbReference type="Proteomes" id="UP000817854">
    <property type="component" value="Unassembled WGS sequence"/>
</dbReference>
<organism evidence="2 3">
    <name type="scientific">Flavobacterium jejuense</name>
    <dbReference type="NCBI Taxonomy" id="1544455"/>
    <lineage>
        <taxon>Bacteria</taxon>
        <taxon>Pseudomonadati</taxon>
        <taxon>Bacteroidota</taxon>
        <taxon>Flavobacteriia</taxon>
        <taxon>Flavobacteriales</taxon>
        <taxon>Flavobacteriaceae</taxon>
        <taxon>Flavobacterium</taxon>
    </lineage>
</organism>
<dbReference type="Gene3D" id="1.20.120.20">
    <property type="entry name" value="Apolipoprotein"/>
    <property type="match status" value="1"/>
</dbReference>
<keyword evidence="3" id="KW-1185">Reference proteome</keyword>
<protein>
    <recommendedName>
        <fullName evidence="4">YtxH domain-containing protein</fullName>
    </recommendedName>
</protein>
<gene>
    <name evidence="2" type="ORF">FIA58_010450</name>
</gene>